<reference evidence="5" key="1">
    <citation type="submission" date="2023-01" db="EMBL/GenBank/DDBJ databases">
        <authorList>
            <person name="Van Ghelder C."/>
            <person name="Rancurel C."/>
        </authorList>
    </citation>
    <scope>NUCLEOTIDE SEQUENCE</scope>
    <source>
        <strain evidence="5">CNCM I-4278</strain>
    </source>
</reference>
<feature type="compositionally biased region" description="Polar residues" evidence="3">
    <location>
        <begin position="329"/>
        <end position="346"/>
    </location>
</feature>
<dbReference type="AlphaFoldDB" id="A0A9W4UPM4"/>
<dbReference type="GO" id="GO:0003682">
    <property type="term" value="F:chromatin binding"/>
    <property type="evidence" value="ECO:0007669"/>
    <property type="project" value="TreeGrafter"/>
</dbReference>
<evidence type="ECO:0000256" key="1">
    <source>
        <dbReference type="ARBA" id="ARBA00004123"/>
    </source>
</evidence>
<dbReference type="Pfam" id="PF04825">
    <property type="entry name" value="Rad21_Rec8_N"/>
    <property type="match status" value="1"/>
</dbReference>
<feature type="region of interest" description="Disordered" evidence="3">
    <location>
        <begin position="182"/>
        <end position="213"/>
    </location>
</feature>
<feature type="region of interest" description="Disordered" evidence="3">
    <location>
        <begin position="647"/>
        <end position="670"/>
    </location>
</feature>
<dbReference type="InterPro" id="IPR039781">
    <property type="entry name" value="Rad21/Rec8-like"/>
</dbReference>
<keyword evidence="2" id="KW-0539">Nucleus</keyword>
<dbReference type="EMBL" id="CAOQHR010000009">
    <property type="protein sequence ID" value="CAI6339149.1"/>
    <property type="molecule type" value="Genomic_DNA"/>
</dbReference>
<organism evidence="5 6">
    <name type="scientific">Periconia digitata</name>
    <dbReference type="NCBI Taxonomy" id="1303443"/>
    <lineage>
        <taxon>Eukaryota</taxon>
        <taxon>Fungi</taxon>
        <taxon>Dikarya</taxon>
        <taxon>Ascomycota</taxon>
        <taxon>Pezizomycotina</taxon>
        <taxon>Dothideomycetes</taxon>
        <taxon>Pleosporomycetidae</taxon>
        <taxon>Pleosporales</taxon>
        <taxon>Massarineae</taxon>
        <taxon>Periconiaceae</taxon>
        <taxon>Periconia</taxon>
    </lineage>
</organism>
<feature type="region of interest" description="Disordered" evidence="3">
    <location>
        <begin position="451"/>
        <end position="480"/>
    </location>
</feature>
<evidence type="ECO:0000259" key="4">
    <source>
        <dbReference type="Pfam" id="PF04825"/>
    </source>
</evidence>
<dbReference type="PANTHER" id="PTHR12585">
    <property type="entry name" value="SCC1 / RAD21 FAMILY MEMBER"/>
    <property type="match status" value="1"/>
</dbReference>
<keyword evidence="6" id="KW-1185">Reference proteome</keyword>
<accession>A0A9W4UPM4</accession>
<comment type="caution">
    <text evidence="5">The sequence shown here is derived from an EMBL/GenBank/DDBJ whole genome shotgun (WGS) entry which is preliminary data.</text>
</comment>
<dbReference type="Proteomes" id="UP001152607">
    <property type="component" value="Unassembled WGS sequence"/>
</dbReference>
<evidence type="ECO:0000313" key="6">
    <source>
        <dbReference type="Proteomes" id="UP001152607"/>
    </source>
</evidence>
<name>A0A9W4UPM4_9PLEO</name>
<feature type="compositionally biased region" description="Basic and acidic residues" evidence="3">
    <location>
        <begin position="468"/>
        <end position="480"/>
    </location>
</feature>
<dbReference type="InterPro" id="IPR006910">
    <property type="entry name" value="Rad21_Rec8_N"/>
</dbReference>
<gene>
    <name evidence="5" type="ORF">PDIGIT_LOCUS12296</name>
</gene>
<feature type="compositionally biased region" description="Polar residues" evidence="3">
    <location>
        <begin position="183"/>
        <end position="197"/>
    </location>
</feature>
<feature type="domain" description="Rad21/Rec8-like protein N-terminal" evidence="4">
    <location>
        <begin position="38"/>
        <end position="144"/>
    </location>
</feature>
<feature type="region of interest" description="Disordered" evidence="3">
    <location>
        <begin position="278"/>
        <end position="304"/>
    </location>
</feature>
<dbReference type="CDD" id="cd21789">
    <property type="entry name" value="Rad21_Rec8_M_SpRec8p-like"/>
    <property type="match status" value="1"/>
</dbReference>
<feature type="region of interest" description="Disordered" evidence="3">
    <location>
        <begin position="742"/>
        <end position="799"/>
    </location>
</feature>
<evidence type="ECO:0000256" key="2">
    <source>
        <dbReference type="ARBA" id="ARBA00023242"/>
    </source>
</evidence>
<proteinExistence type="predicted"/>
<dbReference type="PANTHER" id="PTHR12585:SF70">
    <property type="entry name" value="RAD21_REC8 N TERMINAL DOMAIN PROTEIN (AFU_ORTHOLOGUE AFUA_6G02900)"/>
    <property type="match status" value="1"/>
</dbReference>
<dbReference type="OrthoDB" id="5427633at2759"/>
<sequence length="799" mass="86599">MHLPLLSFALYDTASCFIATKVCQPHFESLRHWLTVSVLTSRKYGIATVWLVATLGAKSNSKKVNRKAIQDVDLPKACETIKNPAAPMALRLQSNLLYGVMRVWSQQSEYVLSDFESFHNAMYMMLRSMHNDSLDPNAGKAKPEQLILQDDPSFLPEFAAPPAELLAQLNIGLPIDPPFHVGDSQSLTPFGSQQDPSTPEPPIGGLILPPSSSNGAFDGPGVVGFSSVGRASGGLPDNEGFDDAISDPGFTFDEDGNLIDLIDPASHVNVAAQGDVREATMQSDGRASSRVRQEHEEGLHTGAEQLDDQMDLDFPILDDELPDAEPFASTAQQSLHHPSEAIESSPTVVATVRRKKRTAQVLPVDTNNELRSKDLMDWNTNYVANMQAASQAKNQKLLAKQAKKNAEYWVWGAGIGGIGARLQGTAGPTPFDMFMGDKLFEHFTGLSRHVSRGTKRDRDSGIDDVTQEESRRVRRKSDEFSEHMGRAVEDEAMFIPGGDDVELPREASAALDENQLSSAMPWNISASLRGSSAVPRSARALLTGSMGATSSLTAARRAARLVSASPLHGRGQNNDMQNLMQGFDEGINSFDDYAGFEGPGFSSDMPVAATAPADREEEEEEGGVREVLGVEGEHFIDFVADAIDEKRRGREQGADKQMPGVENSHSVNDDDSEEVLFEELIPPQRNNKVVASQALMMALTLGSKGLLHVRQDEEYEEIGLSLTDKAKAPLLAVPVRADDIQARQDQVQDNDNVGGEDEGSVAADDANAAAEEENVDGGQFEEQFEAGRGDNLQGVTGDD</sequence>
<feature type="region of interest" description="Disordered" evidence="3">
    <location>
        <begin position="327"/>
        <end position="346"/>
    </location>
</feature>
<evidence type="ECO:0000313" key="5">
    <source>
        <dbReference type="EMBL" id="CAI6339149.1"/>
    </source>
</evidence>
<dbReference type="GO" id="GO:0007064">
    <property type="term" value="P:mitotic sister chromatid cohesion"/>
    <property type="evidence" value="ECO:0007669"/>
    <property type="project" value="TreeGrafter"/>
</dbReference>
<evidence type="ECO:0000256" key="3">
    <source>
        <dbReference type="SAM" id="MobiDB-lite"/>
    </source>
</evidence>
<dbReference type="GO" id="GO:0005634">
    <property type="term" value="C:nucleus"/>
    <property type="evidence" value="ECO:0007669"/>
    <property type="project" value="UniProtKB-SubCell"/>
</dbReference>
<protein>
    <recommendedName>
        <fullName evidence="4">Rad21/Rec8-like protein N-terminal domain-containing protein</fullName>
    </recommendedName>
</protein>
<dbReference type="GO" id="GO:0030892">
    <property type="term" value="C:mitotic cohesin complex"/>
    <property type="evidence" value="ECO:0007669"/>
    <property type="project" value="TreeGrafter"/>
</dbReference>
<feature type="region of interest" description="Disordered" evidence="3">
    <location>
        <begin position="228"/>
        <end position="249"/>
    </location>
</feature>
<feature type="compositionally biased region" description="Low complexity" evidence="3">
    <location>
        <begin position="203"/>
        <end position="213"/>
    </location>
</feature>
<comment type="subcellular location">
    <subcellularLocation>
        <location evidence="1">Nucleus</location>
    </subcellularLocation>
</comment>